<keyword evidence="2" id="KW-1185">Reference proteome</keyword>
<evidence type="ECO:0000313" key="2">
    <source>
        <dbReference type="Proteomes" id="UP001162992"/>
    </source>
</evidence>
<name>A0ACC2CSF0_DIPCM</name>
<reference evidence="2" key="1">
    <citation type="journal article" date="2024" name="Proc. Natl. Acad. Sci. U.S.A.">
        <title>Extraordinary preservation of gene collinearity over three hundred million years revealed in homosporous lycophytes.</title>
        <authorList>
            <person name="Li C."/>
            <person name="Wickell D."/>
            <person name="Kuo L.Y."/>
            <person name="Chen X."/>
            <person name="Nie B."/>
            <person name="Liao X."/>
            <person name="Peng D."/>
            <person name="Ji J."/>
            <person name="Jenkins J."/>
            <person name="Williams M."/>
            <person name="Shu S."/>
            <person name="Plott C."/>
            <person name="Barry K."/>
            <person name="Rajasekar S."/>
            <person name="Grimwood J."/>
            <person name="Han X."/>
            <person name="Sun S."/>
            <person name="Hou Z."/>
            <person name="He W."/>
            <person name="Dai G."/>
            <person name="Sun C."/>
            <person name="Schmutz J."/>
            <person name="Leebens-Mack J.H."/>
            <person name="Li F.W."/>
            <person name="Wang L."/>
        </authorList>
    </citation>
    <scope>NUCLEOTIDE SEQUENCE [LARGE SCALE GENOMIC DNA]</scope>
    <source>
        <strain evidence="2">cv. PW_Plant_1</strain>
    </source>
</reference>
<comment type="caution">
    <text evidence="1">The sequence shown here is derived from an EMBL/GenBank/DDBJ whole genome shotgun (WGS) entry which is preliminary data.</text>
</comment>
<evidence type="ECO:0000313" key="1">
    <source>
        <dbReference type="EMBL" id="KAJ7544924.1"/>
    </source>
</evidence>
<protein>
    <submittedName>
        <fullName evidence="1">Uncharacterized protein</fullName>
    </submittedName>
</protein>
<dbReference type="EMBL" id="CM055100">
    <property type="protein sequence ID" value="KAJ7544924.1"/>
    <property type="molecule type" value="Genomic_DNA"/>
</dbReference>
<gene>
    <name evidence="1" type="ORF">O6H91_09G099200</name>
</gene>
<sequence length="158" mass="17681">MNQSMAISGRRLFLVVLFAYSSLVQLNDPDWYFWFPFYSLACTVNLVHVVQASALSRGAAIIGILSAIALLLKVIVEGCLDNGKFLWAELFSLDLEKRLAREKMGSVFVLLSMWLEAKSSGMPSQEDSKARRDIMFGHTLLVFGSICLCAAYFIPKLF</sequence>
<accession>A0ACC2CSF0</accession>
<proteinExistence type="predicted"/>
<dbReference type="Proteomes" id="UP001162992">
    <property type="component" value="Chromosome 9"/>
</dbReference>
<organism evidence="1 2">
    <name type="scientific">Diphasiastrum complanatum</name>
    <name type="common">Issler's clubmoss</name>
    <name type="synonym">Lycopodium complanatum</name>
    <dbReference type="NCBI Taxonomy" id="34168"/>
    <lineage>
        <taxon>Eukaryota</taxon>
        <taxon>Viridiplantae</taxon>
        <taxon>Streptophyta</taxon>
        <taxon>Embryophyta</taxon>
        <taxon>Tracheophyta</taxon>
        <taxon>Lycopodiopsida</taxon>
        <taxon>Lycopodiales</taxon>
        <taxon>Lycopodiaceae</taxon>
        <taxon>Lycopodioideae</taxon>
        <taxon>Diphasiastrum</taxon>
    </lineage>
</organism>